<dbReference type="InterPro" id="IPR036388">
    <property type="entry name" value="WH-like_DNA-bd_sf"/>
</dbReference>
<sequence length="129" mass="14901">MKPYSVDLRSKIISVYEAGNTSIRKVAERFKVSKNTVQNLVKRKREKGTLQPNAATGGKPSQLSGYEQQIEQMVAEHLDYTLAEYCEYWEEKTGVRLSESAMCRFLQKQKLTLKKNSTKQSSRDRNYTK</sequence>
<evidence type="ECO:0000313" key="3">
    <source>
        <dbReference type="EMBL" id="RCJ41856.1"/>
    </source>
</evidence>
<dbReference type="Proteomes" id="UP000252085">
    <property type="component" value="Unassembled WGS sequence"/>
</dbReference>
<name>A0A367RZ22_NOSPU</name>
<feature type="domain" description="Transposase Synechocystis PCC 6803" evidence="2">
    <location>
        <begin position="4"/>
        <end position="120"/>
    </location>
</feature>
<dbReference type="Pfam" id="PF01710">
    <property type="entry name" value="HTH_Tnp_IS630"/>
    <property type="match status" value="1"/>
</dbReference>
<dbReference type="InterPro" id="IPR009057">
    <property type="entry name" value="Homeodomain-like_sf"/>
</dbReference>
<accession>A0A367RZ22</accession>
<gene>
    <name evidence="3" type="ORF">A6769_02595</name>
</gene>
<dbReference type="EMBL" id="LXQE01000029">
    <property type="protein sequence ID" value="RCJ41856.1"/>
    <property type="molecule type" value="Genomic_DNA"/>
</dbReference>
<comment type="caution">
    <text evidence="3">The sequence shown here is derived from an EMBL/GenBank/DDBJ whole genome shotgun (WGS) entry which is preliminary data.</text>
</comment>
<evidence type="ECO:0000313" key="4">
    <source>
        <dbReference type="Proteomes" id="UP000252085"/>
    </source>
</evidence>
<dbReference type="AlphaFoldDB" id="A0A367RZ22"/>
<feature type="region of interest" description="Disordered" evidence="1">
    <location>
        <begin position="41"/>
        <end position="63"/>
    </location>
</feature>
<evidence type="ECO:0000259" key="2">
    <source>
        <dbReference type="Pfam" id="PF01710"/>
    </source>
</evidence>
<protein>
    <submittedName>
        <fullName evidence="3">Transposase</fullName>
    </submittedName>
</protein>
<evidence type="ECO:0000256" key="1">
    <source>
        <dbReference type="SAM" id="MobiDB-lite"/>
    </source>
</evidence>
<proteinExistence type="predicted"/>
<dbReference type="InterPro" id="IPR002622">
    <property type="entry name" value="Transposase_14"/>
</dbReference>
<feature type="compositionally biased region" description="Polar residues" evidence="1">
    <location>
        <begin position="50"/>
        <end position="63"/>
    </location>
</feature>
<reference evidence="3 4" key="1">
    <citation type="submission" date="2016-04" db="EMBL/GenBank/DDBJ databases">
        <authorList>
            <person name="Evans L.H."/>
            <person name="Alamgir A."/>
            <person name="Owens N."/>
            <person name="Weber N.D."/>
            <person name="Virtaneva K."/>
            <person name="Barbian K."/>
            <person name="Babar A."/>
            <person name="Rosenke K."/>
        </authorList>
    </citation>
    <scope>NUCLEOTIDE SEQUENCE [LARGE SCALE GENOMIC DNA]</scope>
    <source>
        <strain evidence="3">NIES-2108</strain>
    </source>
</reference>
<dbReference type="SUPFAM" id="SSF46689">
    <property type="entry name" value="Homeodomain-like"/>
    <property type="match status" value="1"/>
</dbReference>
<dbReference type="Gene3D" id="1.10.10.10">
    <property type="entry name" value="Winged helix-like DNA-binding domain superfamily/Winged helix DNA-binding domain"/>
    <property type="match status" value="1"/>
</dbReference>
<organism evidence="3 4">
    <name type="scientific">Nostoc punctiforme NIES-2108</name>
    <dbReference type="NCBI Taxonomy" id="1356359"/>
    <lineage>
        <taxon>Bacteria</taxon>
        <taxon>Bacillati</taxon>
        <taxon>Cyanobacteriota</taxon>
        <taxon>Cyanophyceae</taxon>
        <taxon>Nostocales</taxon>
        <taxon>Nostocaceae</taxon>
        <taxon>Nostoc</taxon>
    </lineage>
</organism>